<dbReference type="GO" id="GO:0003735">
    <property type="term" value="F:structural constituent of ribosome"/>
    <property type="evidence" value="ECO:0007669"/>
    <property type="project" value="InterPro"/>
</dbReference>
<dbReference type="Proteomes" id="UP000191905">
    <property type="component" value="Unassembled WGS sequence"/>
</dbReference>
<reference evidence="7 8" key="1">
    <citation type="journal article" date="2016" name="Int. J. Syst. Evol. Microbiol.">
        <title>Pseudaminobacter manganicus sp. nov., isolated from sludge of a manganese mine.</title>
        <authorList>
            <person name="Li J."/>
            <person name="Huang J."/>
            <person name="Liao S."/>
            <person name="Wang G."/>
        </authorList>
    </citation>
    <scope>NUCLEOTIDE SEQUENCE [LARGE SCALE GENOMIC DNA]</scope>
    <source>
        <strain evidence="7 8">JH-7</strain>
    </source>
</reference>
<evidence type="ECO:0000256" key="3">
    <source>
        <dbReference type="ARBA" id="ARBA00022980"/>
    </source>
</evidence>
<dbReference type="NCBIfam" id="NF000955">
    <property type="entry name" value="PRK00099.1-1"/>
    <property type="match status" value="1"/>
</dbReference>
<evidence type="ECO:0000256" key="5">
    <source>
        <dbReference type="ARBA" id="ARBA00035202"/>
    </source>
</evidence>
<dbReference type="SUPFAM" id="SSF160369">
    <property type="entry name" value="Ribosomal protein L10-like"/>
    <property type="match status" value="1"/>
</dbReference>
<dbReference type="InterPro" id="IPR002363">
    <property type="entry name" value="Ribosomal_uL10_CS_bac"/>
</dbReference>
<evidence type="ECO:0000256" key="4">
    <source>
        <dbReference type="ARBA" id="ARBA00023274"/>
    </source>
</evidence>
<dbReference type="InterPro" id="IPR043141">
    <property type="entry name" value="Ribosomal_uL10-like_sf"/>
</dbReference>
<evidence type="ECO:0000313" key="7">
    <source>
        <dbReference type="EMBL" id="OQM74415.1"/>
    </source>
</evidence>
<dbReference type="GO" id="GO:0006412">
    <property type="term" value="P:translation"/>
    <property type="evidence" value="ECO:0007669"/>
    <property type="project" value="UniProtKB-UniRule"/>
</dbReference>
<keyword evidence="6" id="KW-0699">rRNA-binding</keyword>
<keyword evidence="8" id="KW-1185">Reference proteome</keyword>
<name>A0A1V8RMI5_9HYPH</name>
<dbReference type="HAMAP" id="MF_00362">
    <property type="entry name" value="Ribosomal_uL10"/>
    <property type="match status" value="1"/>
</dbReference>
<protein>
    <recommendedName>
        <fullName evidence="5 6">Large ribosomal subunit protein uL10</fullName>
    </recommendedName>
</protein>
<dbReference type="PANTHER" id="PTHR11560">
    <property type="entry name" value="39S RIBOSOMAL PROTEIN L10, MITOCHONDRIAL"/>
    <property type="match status" value="1"/>
</dbReference>
<proteinExistence type="inferred from homology"/>
<dbReference type="Gene3D" id="6.10.250.290">
    <property type="match status" value="1"/>
</dbReference>
<dbReference type="RefSeq" id="WP_080920778.1">
    <property type="nucleotide sequence ID" value="NZ_MDET01000032.1"/>
</dbReference>
<keyword evidence="6" id="KW-0694">RNA-binding</keyword>
<dbReference type="PROSITE" id="PS01109">
    <property type="entry name" value="RIBOSOMAL_L10"/>
    <property type="match status" value="1"/>
</dbReference>
<dbReference type="GO" id="GO:0070180">
    <property type="term" value="F:large ribosomal subunit rRNA binding"/>
    <property type="evidence" value="ECO:0007669"/>
    <property type="project" value="UniProtKB-UniRule"/>
</dbReference>
<dbReference type="OrthoDB" id="9791972at2"/>
<gene>
    <name evidence="6" type="primary">rplJ</name>
    <name evidence="7" type="ORF">BFN67_22130</name>
</gene>
<dbReference type="AlphaFoldDB" id="A0A1V8RMI5"/>
<accession>A0A1V8RMI5</accession>
<evidence type="ECO:0000313" key="8">
    <source>
        <dbReference type="Proteomes" id="UP000191905"/>
    </source>
</evidence>
<organism evidence="7 8">
    <name type="scientific">Manganibacter manganicus</name>
    <dbReference type="NCBI Taxonomy" id="1873176"/>
    <lineage>
        <taxon>Bacteria</taxon>
        <taxon>Pseudomonadati</taxon>
        <taxon>Pseudomonadota</taxon>
        <taxon>Alphaproteobacteria</taxon>
        <taxon>Hyphomicrobiales</taxon>
        <taxon>Phyllobacteriaceae</taxon>
        <taxon>Manganibacter</taxon>
    </lineage>
</organism>
<dbReference type="CDD" id="cd05797">
    <property type="entry name" value="Ribosomal_L10"/>
    <property type="match status" value="1"/>
</dbReference>
<evidence type="ECO:0000256" key="2">
    <source>
        <dbReference type="ARBA" id="ARBA00008889"/>
    </source>
</evidence>
<sequence>MDRAEKRELVTDLNGAVKAAGSVVVAHYAGITVAQMNDLRTKMRAAGGTVKVAKNRLAKIALQGTDSENIIDLFKGQTLIAYSEDPVTAPKVASDFAKGNDKLIILGGAMGQTSLDADGVKALASLPSLDELRAKIVGMISTPATRIAQIVNAPAGQVARVIGAYARKDEAA</sequence>
<evidence type="ECO:0000256" key="1">
    <source>
        <dbReference type="ARBA" id="ARBA00002633"/>
    </source>
</evidence>
<evidence type="ECO:0000256" key="6">
    <source>
        <dbReference type="HAMAP-Rule" id="MF_00362"/>
    </source>
</evidence>
<dbReference type="GO" id="GO:0015934">
    <property type="term" value="C:large ribosomal subunit"/>
    <property type="evidence" value="ECO:0007669"/>
    <property type="project" value="InterPro"/>
</dbReference>
<dbReference type="EMBL" id="MDET01000032">
    <property type="protein sequence ID" value="OQM74415.1"/>
    <property type="molecule type" value="Genomic_DNA"/>
</dbReference>
<comment type="subunit">
    <text evidence="6">Part of the ribosomal stalk of the 50S ribosomal subunit. The N-terminus interacts with L11 and the large rRNA to form the base of the stalk. The C-terminus forms an elongated spine to which L12 dimers bind in a sequential fashion forming a multimeric L10(L12)X complex.</text>
</comment>
<dbReference type="Gene3D" id="3.30.70.1730">
    <property type="match status" value="1"/>
</dbReference>
<dbReference type="InterPro" id="IPR047865">
    <property type="entry name" value="Ribosomal_uL10_bac_type"/>
</dbReference>
<dbReference type="STRING" id="1873176.BFN67_22130"/>
<dbReference type="Pfam" id="PF00466">
    <property type="entry name" value="Ribosomal_L10"/>
    <property type="match status" value="1"/>
</dbReference>
<dbReference type="InterPro" id="IPR022973">
    <property type="entry name" value="Ribosomal_uL10_bac"/>
</dbReference>
<dbReference type="InterPro" id="IPR001790">
    <property type="entry name" value="Ribosomal_uL10"/>
</dbReference>
<comment type="caution">
    <text evidence="7">The sequence shown here is derived from an EMBL/GenBank/DDBJ whole genome shotgun (WGS) entry which is preliminary data.</text>
</comment>
<keyword evidence="4 6" id="KW-0687">Ribonucleoprotein</keyword>
<comment type="function">
    <text evidence="1 6">Forms part of the ribosomal stalk, playing a central role in the interaction of the ribosome with GTP-bound translation factors.</text>
</comment>
<comment type="similarity">
    <text evidence="2 6">Belongs to the universal ribosomal protein uL10 family.</text>
</comment>
<keyword evidence="3 6" id="KW-0689">Ribosomal protein</keyword>